<evidence type="ECO:0000256" key="1">
    <source>
        <dbReference type="ARBA" id="ARBA00009015"/>
    </source>
</evidence>
<dbReference type="CTD" id="20251715"/>
<dbReference type="Pfam" id="PF17830">
    <property type="entry name" value="STI1-HOP_DP"/>
    <property type="match status" value="1"/>
</dbReference>
<dbReference type="SMART" id="SM00727">
    <property type="entry name" value="STI1"/>
    <property type="match status" value="1"/>
</dbReference>
<dbReference type="InterPro" id="IPR011990">
    <property type="entry name" value="TPR-like_helical_dom_sf"/>
</dbReference>
<feature type="compositionally biased region" description="Acidic residues" evidence="7">
    <location>
        <begin position="61"/>
        <end position="80"/>
    </location>
</feature>
<gene>
    <name evidence="9" type="ORF">LOTGIDRAFT_64759</name>
</gene>
<dbReference type="RefSeq" id="XP_009055264.1">
    <property type="nucleotide sequence ID" value="XM_009057016.1"/>
</dbReference>
<keyword evidence="10" id="KW-1185">Reference proteome</keyword>
<dbReference type="GO" id="GO:0046983">
    <property type="term" value="F:protein dimerization activity"/>
    <property type="evidence" value="ECO:0007669"/>
    <property type="project" value="InterPro"/>
</dbReference>
<dbReference type="STRING" id="225164.V4AJR3"/>
<organism evidence="9 10">
    <name type="scientific">Lottia gigantea</name>
    <name type="common">Giant owl limpet</name>
    <dbReference type="NCBI Taxonomy" id="225164"/>
    <lineage>
        <taxon>Eukaryota</taxon>
        <taxon>Metazoa</taxon>
        <taxon>Spiralia</taxon>
        <taxon>Lophotrochozoa</taxon>
        <taxon>Mollusca</taxon>
        <taxon>Gastropoda</taxon>
        <taxon>Patellogastropoda</taxon>
        <taxon>Lottioidea</taxon>
        <taxon>Lottiidae</taxon>
        <taxon>Lottia</taxon>
    </lineage>
</organism>
<accession>V4AJR3</accession>
<dbReference type="Pfam" id="PF13432">
    <property type="entry name" value="TPR_16"/>
    <property type="match status" value="1"/>
</dbReference>
<dbReference type="SMART" id="SM00028">
    <property type="entry name" value="TPR"/>
    <property type="match status" value="3"/>
</dbReference>
<dbReference type="HOGENOM" id="CLU_026202_0_1_1"/>
<dbReference type="GO" id="GO:0030544">
    <property type="term" value="F:Hsp70 protein binding"/>
    <property type="evidence" value="ECO:0007669"/>
    <property type="project" value="TreeGrafter"/>
</dbReference>
<dbReference type="Gene3D" id="1.10.260.100">
    <property type="match status" value="1"/>
</dbReference>
<evidence type="ECO:0000256" key="3">
    <source>
        <dbReference type="ARBA" id="ARBA00022803"/>
    </source>
</evidence>
<evidence type="ECO:0000256" key="5">
    <source>
        <dbReference type="ARBA" id="ARBA00064040"/>
    </source>
</evidence>
<dbReference type="GeneID" id="20251715"/>
<evidence type="ECO:0000256" key="4">
    <source>
        <dbReference type="ARBA" id="ARBA00037033"/>
    </source>
</evidence>
<evidence type="ECO:0000256" key="2">
    <source>
        <dbReference type="ARBA" id="ARBA00022737"/>
    </source>
</evidence>
<dbReference type="EMBL" id="KB201890">
    <property type="protein sequence ID" value="ESO93816.1"/>
    <property type="molecule type" value="Genomic_DNA"/>
</dbReference>
<evidence type="ECO:0000256" key="7">
    <source>
        <dbReference type="SAM" id="MobiDB-lite"/>
    </source>
</evidence>
<comment type="subunit">
    <text evidence="5">Homotetramer. Interacts with Hsc70 as well as DNAJ homologs and Hsp90.</text>
</comment>
<dbReference type="Gene3D" id="6.10.250.3420">
    <property type="match status" value="1"/>
</dbReference>
<feature type="non-terminal residue" evidence="9">
    <location>
        <position position="354"/>
    </location>
</feature>
<dbReference type="Proteomes" id="UP000030746">
    <property type="component" value="Unassembled WGS sequence"/>
</dbReference>
<dbReference type="AlphaFoldDB" id="V4AJR3"/>
<dbReference type="Gene3D" id="1.25.40.10">
    <property type="entry name" value="Tetratricopeptide repeat domain"/>
    <property type="match status" value="1"/>
</dbReference>
<feature type="compositionally biased region" description="Basic and acidic residues" evidence="7">
    <location>
        <begin position="46"/>
        <end position="60"/>
    </location>
</feature>
<comment type="similarity">
    <text evidence="1">Belongs to the FAM10 family.</text>
</comment>
<proteinExistence type="inferred from homology"/>
<dbReference type="GO" id="GO:0005634">
    <property type="term" value="C:nucleus"/>
    <property type="evidence" value="ECO:0007669"/>
    <property type="project" value="UniProtKB-ARBA"/>
</dbReference>
<dbReference type="FunFam" id="6.10.250.3420:FF:000001">
    <property type="entry name" value="Hsc70-interacting protein-like protein"/>
    <property type="match status" value="1"/>
</dbReference>
<dbReference type="PANTHER" id="PTHR45883">
    <property type="entry name" value="HSC70-INTERACTING PROTEIN"/>
    <property type="match status" value="1"/>
</dbReference>
<feature type="repeat" description="TPR" evidence="6">
    <location>
        <begin position="111"/>
        <end position="144"/>
    </location>
</feature>
<feature type="domain" description="STI1" evidence="8">
    <location>
        <begin position="306"/>
        <end position="345"/>
    </location>
</feature>
<dbReference type="InterPro" id="IPR034649">
    <property type="entry name" value="Hip_N"/>
</dbReference>
<feature type="repeat" description="TPR" evidence="6">
    <location>
        <begin position="145"/>
        <end position="178"/>
    </location>
</feature>
<evidence type="ECO:0000256" key="6">
    <source>
        <dbReference type="PROSITE-ProRule" id="PRU00339"/>
    </source>
</evidence>
<dbReference type="OMA" id="YEKRRYK"/>
<dbReference type="PANTHER" id="PTHR45883:SF2">
    <property type="entry name" value="HSC70-INTERACTING PROTEIN"/>
    <property type="match status" value="1"/>
</dbReference>
<feature type="region of interest" description="Disordered" evidence="7">
    <location>
        <begin position="42"/>
        <end position="101"/>
    </location>
</feature>
<dbReference type="Pfam" id="PF18253">
    <property type="entry name" value="HipN"/>
    <property type="match status" value="1"/>
</dbReference>
<feature type="region of interest" description="Disordered" evidence="7">
    <location>
        <begin position="258"/>
        <end position="280"/>
    </location>
</feature>
<evidence type="ECO:0000313" key="10">
    <source>
        <dbReference type="Proteomes" id="UP000030746"/>
    </source>
</evidence>
<dbReference type="FunFam" id="1.25.40.10:FF:000112">
    <property type="entry name" value="FAM10 family protein"/>
    <property type="match status" value="1"/>
</dbReference>
<dbReference type="InterPro" id="IPR019734">
    <property type="entry name" value="TPR_rpt"/>
</dbReference>
<comment type="function">
    <text evidence="4">One HIP oligomer binds the ATPase domains of at least two HSC70 molecules dependent on activation of the HSC70 ATPase by HSP40. Stabilizes the ADP state of HSC70 that has a high affinity for substrate protein. Through its own chaperone activity, it may contribute to the interaction of HSC70 with various target proteins.</text>
</comment>
<name>V4AJR3_LOTGI</name>
<sequence>MDSTQINLLKQFVSMCKTDPNVLHMPALAFFKDFIESYGGKIPPCRPKEEPKPEEAKPAEAEPEVEEEEEEEEVESDIELDNSGVIEDSDGSLPEYAPDDHEVTDDLIDQANDKRNDAMDALSSGNYEEAIKSFTEAIKLNPHSALMYAKRASAYLKSKKPRKAIHDCDRAIEINPDSAAPYKWRGKANRLLGKWEEAYHDLTTACKLDYDDDANMMLNEVKPNAMKIMEHNRRYERKREEKILNERKAKIKKAREEYEKQKQVHQQSSGGDMPGAGGFPGGMPGFQGGGMGGMPGMPNLGDLFSDPELMTAFQDPEVMAAFQDVSANPANISKYQNNPKVQKIINKMAAKFGG</sequence>
<dbReference type="GO" id="GO:1902494">
    <property type="term" value="C:catalytic complex"/>
    <property type="evidence" value="ECO:0007669"/>
    <property type="project" value="UniProtKB-ARBA"/>
</dbReference>
<keyword evidence="2" id="KW-0677">Repeat</keyword>
<evidence type="ECO:0000259" key="8">
    <source>
        <dbReference type="SMART" id="SM00727"/>
    </source>
</evidence>
<dbReference type="SUPFAM" id="SSF48452">
    <property type="entry name" value="TPR-like"/>
    <property type="match status" value="1"/>
</dbReference>
<keyword evidence="3 6" id="KW-0802">TPR repeat</keyword>
<dbReference type="KEGG" id="lgi:LOTGIDRAFT_64759"/>
<reference evidence="9 10" key="1">
    <citation type="journal article" date="2013" name="Nature">
        <title>Insights into bilaterian evolution from three spiralian genomes.</title>
        <authorList>
            <person name="Simakov O."/>
            <person name="Marletaz F."/>
            <person name="Cho S.J."/>
            <person name="Edsinger-Gonzales E."/>
            <person name="Havlak P."/>
            <person name="Hellsten U."/>
            <person name="Kuo D.H."/>
            <person name="Larsson T."/>
            <person name="Lv J."/>
            <person name="Arendt D."/>
            <person name="Savage R."/>
            <person name="Osoegawa K."/>
            <person name="de Jong P."/>
            <person name="Grimwood J."/>
            <person name="Chapman J.A."/>
            <person name="Shapiro H."/>
            <person name="Aerts A."/>
            <person name="Otillar R.P."/>
            <person name="Terry A.Y."/>
            <person name="Boore J.L."/>
            <person name="Grigoriev I.V."/>
            <person name="Lindberg D.R."/>
            <person name="Seaver E.C."/>
            <person name="Weisblat D.A."/>
            <person name="Putnam N.H."/>
            <person name="Rokhsar D.S."/>
        </authorList>
    </citation>
    <scope>NUCLEOTIDE SEQUENCE [LARGE SCALE GENOMIC DNA]</scope>
</reference>
<dbReference type="InterPro" id="IPR006636">
    <property type="entry name" value="STI1_HS-bd"/>
</dbReference>
<dbReference type="OrthoDB" id="533763at2759"/>
<protein>
    <recommendedName>
        <fullName evidence="8">STI1 domain-containing protein</fullName>
    </recommendedName>
</protein>
<dbReference type="CDD" id="cd14438">
    <property type="entry name" value="Hip_N"/>
    <property type="match status" value="1"/>
</dbReference>
<dbReference type="InterPro" id="IPR041243">
    <property type="entry name" value="STI1/HOP_DP"/>
</dbReference>
<dbReference type="PROSITE" id="PS50005">
    <property type="entry name" value="TPR"/>
    <property type="match status" value="2"/>
</dbReference>
<evidence type="ECO:0000313" key="9">
    <source>
        <dbReference type="EMBL" id="ESO93816.1"/>
    </source>
</evidence>